<proteinExistence type="predicted"/>
<evidence type="ECO:0000256" key="1">
    <source>
        <dbReference type="SAM" id="MobiDB-lite"/>
    </source>
</evidence>
<comment type="caution">
    <text evidence="2">The sequence shown here is derived from an EMBL/GenBank/DDBJ whole genome shotgun (WGS) entry which is preliminary data.</text>
</comment>
<dbReference type="EMBL" id="LGUC01000001">
    <property type="protein sequence ID" value="KPN31389.1"/>
    <property type="molecule type" value="Genomic_DNA"/>
</dbReference>
<dbReference type="RefSeq" id="WP_144427178.1">
    <property type="nucleotide sequence ID" value="NZ_LGUC01000001.1"/>
</dbReference>
<accession>A0A0P7GQE4</accession>
<evidence type="ECO:0000313" key="2">
    <source>
        <dbReference type="EMBL" id="KPN31389.1"/>
    </source>
</evidence>
<feature type="region of interest" description="Disordered" evidence="1">
    <location>
        <begin position="211"/>
        <end position="232"/>
    </location>
</feature>
<organism evidence="2 3">
    <name type="scientific">Halolamina pelagica</name>
    <dbReference type="NCBI Taxonomy" id="699431"/>
    <lineage>
        <taxon>Archaea</taxon>
        <taxon>Methanobacteriati</taxon>
        <taxon>Methanobacteriota</taxon>
        <taxon>Stenosarchaea group</taxon>
        <taxon>Halobacteria</taxon>
        <taxon>Halobacteriales</taxon>
        <taxon>Haloferacaceae</taxon>
    </lineage>
</organism>
<reference evidence="3" key="1">
    <citation type="submission" date="2013-11" db="EMBL/GenBank/DDBJ databases">
        <authorList>
            <person name="Hoang H.T."/>
            <person name="Killian M.L."/>
            <person name="Madson D.M."/>
            <person name="Arruda P.H.E."/>
            <person name="Sun D."/>
            <person name="Schwartz K.J."/>
            <person name="Yoon K."/>
        </authorList>
    </citation>
    <scope>NUCLEOTIDE SEQUENCE [LARGE SCALE GENOMIC DNA]</scope>
    <source>
        <strain evidence="3">CDK2</strain>
    </source>
</reference>
<dbReference type="AlphaFoldDB" id="A0A0P7GQE4"/>
<protein>
    <recommendedName>
        <fullName evidence="4">Bifunctional DNA primase/polymerase, N-terminal</fullName>
    </recommendedName>
</protein>
<evidence type="ECO:0000313" key="3">
    <source>
        <dbReference type="Proteomes" id="UP000050535"/>
    </source>
</evidence>
<name>A0A0P7GQE4_9EURY</name>
<sequence>MTLSTLSNSSGNISDSVVPAGEQISDLFDNNVFIPLEPGKKYSFDTGWNEKRNLIPPEEAEKHLKQGGNVGLVIGKWFNGSTYVLFDVEEAGILPEDIRSIVDSHSLLTEETTHGGMNRIVRIDSREAYDLLDSFDTTISDIRERESADFELLTNTGTPLPPSEIDHTNCPESKEGCDGEGTGRYVLESINPEAPAMDLDSVRRLGELLGIEAQEPRDSEIPLGNENSEAPQ</sequence>
<dbReference type="OrthoDB" id="382937at2157"/>
<keyword evidence="3" id="KW-1185">Reference proteome</keyword>
<dbReference type="Proteomes" id="UP000050535">
    <property type="component" value="Unassembled WGS sequence"/>
</dbReference>
<evidence type="ECO:0008006" key="4">
    <source>
        <dbReference type="Google" id="ProtNLM"/>
    </source>
</evidence>
<gene>
    <name evidence="2" type="ORF">SY89_02134</name>
</gene>